<dbReference type="InterPro" id="IPR050088">
    <property type="entry name" value="IspD/TarI_cytidylyltransf_bact"/>
</dbReference>
<keyword evidence="2 4" id="KW-0548">Nucleotidyltransferase</keyword>
<accession>A0A0B4S1G5</accession>
<protein>
    <recommendedName>
        <fullName evidence="4">Ribitol-5-phosphate cytidylyltransferase</fullName>
        <ecNumber evidence="4">2.7.7.40</ecNumber>
    </recommendedName>
</protein>
<dbReference type="GO" id="GO:0019350">
    <property type="term" value="P:teichoic acid biosynthetic process"/>
    <property type="evidence" value="ECO:0007669"/>
    <property type="project" value="UniProtKB-KW"/>
</dbReference>
<dbReference type="HAMAP" id="MF_02068">
    <property type="entry name" value="TarI"/>
    <property type="match status" value="1"/>
</dbReference>
<dbReference type="EMBL" id="CP009761">
    <property type="protein sequence ID" value="AIZ36595.1"/>
    <property type="molecule type" value="Genomic_DNA"/>
</dbReference>
<sequence>MIYAGILAGGIGSRMNISNIPKQFLNIGDKPIIIHTIEKFLLCNKIDKIYVGVNPDWNSYLVDIIEKDYNYISEKIVVVDGGKDRNSTILNIISAIDKDNGLSDEDILITHDAVRPFVSIKMIDENIENCKKYNIIDTVVPAFDTIVSSEDGKFISSIPDRKTMFQGQTPQTFKINKFMEYYNKLTEEEKNILTDACKIFVLNGEKVFLVNGDFSNIKITTVTDLKIAKAMLMEI</sequence>
<name>A0A0B4S1G5_9FIRM</name>
<gene>
    <name evidence="6" type="ORF">NND69_00555</name>
    <name evidence="5" type="ORF">NW74_04240</name>
</gene>
<dbReference type="Pfam" id="PF01128">
    <property type="entry name" value="IspD"/>
    <property type="match status" value="1"/>
</dbReference>
<dbReference type="Gene3D" id="3.90.550.10">
    <property type="entry name" value="Spore Coat Polysaccharide Biosynthesis Protein SpsA, Chain A"/>
    <property type="match status" value="1"/>
</dbReference>
<dbReference type="FunFam" id="3.90.550.10:FF:000003">
    <property type="entry name" value="2-C-methyl-D-erythritol 4-phosphate cytidylyltransferase"/>
    <property type="match status" value="1"/>
</dbReference>
<dbReference type="PANTHER" id="PTHR32125:SF8">
    <property type="entry name" value="RIBITOL-5-PHOSPHATE CYTIDYLYLTRANSFERASE"/>
    <property type="match status" value="1"/>
</dbReference>
<feature type="site" description="Positions ribitol 5-phosphate for the nucleophilic attack" evidence="4">
    <location>
        <position position="218"/>
    </location>
</feature>
<organism evidence="5 7">
    <name type="scientific">Parvimonas micra</name>
    <dbReference type="NCBI Taxonomy" id="33033"/>
    <lineage>
        <taxon>Bacteria</taxon>
        <taxon>Bacillati</taxon>
        <taxon>Bacillota</taxon>
        <taxon>Tissierellia</taxon>
        <taxon>Tissierellales</taxon>
        <taxon>Peptoniphilaceae</taxon>
        <taxon>Parvimonas</taxon>
    </lineage>
</organism>
<reference evidence="6" key="2">
    <citation type="submission" date="2022-07" db="EMBL/GenBank/DDBJ databases">
        <title>Parvimonas micra travels from the subgingival sulcus of the human oral cavity to the colorectal adenocarcinoma.</title>
        <authorList>
            <person name="Conde-Perez K."/>
            <person name="Buetas E."/>
            <person name="Aja-Macaya P."/>
            <person name="Martin-De Arribas E."/>
            <person name="Iglesias-Corras I."/>
            <person name="Trigo-Tasende N."/>
            <person name="Nasser-Ali M."/>
            <person name="Estevez L.S."/>
            <person name="Rumbo-Feal S."/>
            <person name="Otero-Alen B."/>
            <person name="Noguera J.F."/>
            <person name="Concha A."/>
            <person name="Pardinas-Lopez S."/>
            <person name="Carda-Dieguez M."/>
            <person name="Gomez-Randulfe I."/>
            <person name="Martinez-Lago N."/>
            <person name="Ladra S."/>
            <person name="Aparicio L.A."/>
            <person name="Bou G."/>
            <person name="Mira A."/>
            <person name="Vallejo J.A."/>
            <person name="Poza M."/>
        </authorList>
    </citation>
    <scope>NUCLEOTIDE SEQUENCE</scope>
    <source>
        <strain evidence="6">PM79KC-AC-4</strain>
    </source>
</reference>
<keyword evidence="1 4" id="KW-0808">Transferase</keyword>
<feature type="binding site" evidence="4">
    <location>
        <begin position="82"/>
        <end position="88"/>
    </location>
    <ligand>
        <name>CTP</name>
        <dbReference type="ChEBI" id="CHEBI:37563"/>
    </ligand>
</feature>
<comment type="similarity">
    <text evidence="4">Belongs to the IspD/TarI cytidylyltransferase family. TarI subfamily.</text>
</comment>
<dbReference type="Proteomes" id="UP001141458">
    <property type="component" value="Unassembled WGS sequence"/>
</dbReference>
<evidence type="ECO:0000256" key="3">
    <source>
        <dbReference type="ARBA" id="ARBA00022944"/>
    </source>
</evidence>
<feature type="binding site" evidence="4">
    <location>
        <begin position="7"/>
        <end position="10"/>
    </location>
    <ligand>
        <name>CTP</name>
        <dbReference type="ChEBI" id="CHEBI:37563"/>
    </ligand>
</feature>
<keyword evidence="3" id="KW-0777">Teichoic acid biosynthesis</keyword>
<dbReference type="InterPro" id="IPR034709">
    <property type="entry name" value="TarI"/>
</dbReference>
<proteinExistence type="inferred from homology"/>
<evidence type="ECO:0000313" key="7">
    <source>
        <dbReference type="Proteomes" id="UP000031386"/>
    </source>
</evidence>
<dbReference type="NCBIfam" id="NF001183">
    <property type="entry name" value="PRK00155.1-3"/>
    <property type="match status" value="1"/>
</dbReference>
<dbReference type="RefSeq" id="WP_029949092.1">
    <property type="nucleotide sequence ID" value="NZ_CAJPUJ010000049.1"/>
</dbReference>
<evidence type="ECO:0000313" key="6">
    <source>
        <dbReference type="EMBL" id="MCZ7406861.1"/>
    </source>
</evidence>
<feature type="site" description="Transition state stabilizer" evidence="4">
    <location>
        <position position="22"/>
    </location>
</feature>
<reference evidence="5 7" key="1">
    <citation type="submission" date="2014-10" db="EMBL/GenBank/DDBJ databases">
        <title>Complete genome sequence of Parvimonas micra KCOM 1535 (= ChDC B708).</title>
        <authorList>
            <person name="Kook J.-K."/>
            <person name="Park S.-N."/>
            <person name="Lim Y.K."/>
            <person name="Roh H."/>
        </authorList>
    </citation>
    <scope>NUCLEOTIDE SEQUENCE [LARGE SCALE GENOMIC DNA]</scope>
    <source>
        <strain evidence="5">KCOM 1535</strain>
        <strain evidence="7">KCOM 1535 / ChDC B708</strain>
    </source>
</reference>
<dbReference type="PANTHER" id="PTHR32125">
    <property type="entry name" value="2-C-METHYL-D-ERYTHRITOL 4-PHOSPHATE CYTIDYLYLTRANSFERASE, CHLOROPLASTIC"/>
    <property type="match status" value="1"/>
</dbReference>
<dbReference type="STRING" id="33033.NW74_04240"/>
<evidence type="ECO:0000256" key="1">
    <source>
        <dbReference type="ARBA" id="ARBA00022679"/>
    </source>
</evidence>
<dbReference type="EMBL" id="JANDZV010000001">
    <property type="protein sequence ID" value="MCZ7406861.1"/>
    <property type="molecule type" value="Genomic_DNA"/>
</dbReference>
<dbReference type="InterPro" id="IPR034683">
    <property type="entry name" value="IspD/TarI"/>
</dbReference>
<comment type="function">
    <text evidence="4">Catalyzes the transfer of the cytidylyl group of CTP to D-ribitol 5-phosphate.</text>
</comment>
<dbReference type="EC" id="2.7.7.40" evidence="4"/>
<evidence type="ECO:0000256" key="2">
    <source>
        <dbReference type="ARBA" id="ARBA00022695"/>
    </source>
</evidence>
<evidence type="ECO:0000313" key="5">
    <source>
        <dbReference type="EMBL" id="AIZ36595.1"/>
    </source>
</evidence>
<evidence type="ECO:0000256" key="4">
    <source>
        <dbReference type="HAMAP-Rule" id="MF_02068"/>
    </source>
</evidence>
<dbReference type="KEGG" id="pmic:NW74_04240"/>
<dbReference type="AlphaFoldDB" id="A0A0B4S1G5"/>
<dbReference type="Proteomes" id="UP000031386">
    <property type="component" value="Chromosome"/>
</dbReference>
<feature type="site" description="Transition state stabilizer" evidence="4">
    <location>
        <position position="14"/>
    </location>
</feature>
<comment type="catalytic activity">
    <reaction evidence="4">
        <text>D-ribitol 5-phosphate + CTP + H(+) = CDP-L-ribitol + diphosphate</text>
        <dbReference type="Rhea" id="RHEA:12456"/>
        <dbReference type="ChEBI" id="CHEBI:15378"/>
        <dbReference type="ChEBI" id="CHEBI:33019"/>
        <dbReference type="ChEBI" id="CHEBI:37563"/>
        <dbReference type="ChEBI" id="CHEBI:57608"/>
        <dbReference type="ChEBI" id="CHEBI:57695"/>
        <dbReference type="EC" id="2.7.7.40"/>
    </reaction>
</comment>
<dbReference type="CDD" id="cd02516">
    <property type="entry name" value="CDP-ME_synthetase"/>
    <property type="match status" value="1"/>
</dbReference>
<dbReference type="OrthoDB" id="9806837at2"/>
<dbReference type="InterPro" id="IPR029044">
    <property type="entry name" value="Nucleotide-diphossugar_trans"/>
</dbReference>
<dbReference type="GO" id="GO:0047349">
    <property type="term" value="F:D-ribitol-5-phosphate cytidylyltransferase activity"/>
    <property type="evidence" value="ECO:0007669"/>
    <property type="project" value="UniProtKB-UniRule"/>
</dbReference>
<keyword evidence="7" id="KW-1185">Reference proteome</keyword>
<dbReference type="GO" id="GO:0050518">
    <property type="term" value="F:2-C-methyl-D-erythritol 4-phosphate cytidylyltransferase activity"/>
    <property type="evidence" value="ECO:0007669"/>
    <property type="project" value="TreeGrafter"/>
</dbReference>
<comment type="caution">
    <text evidence="4">Lacks conserved residue(s) required for the propagation of feature annotation.</text>
</comment>
<dbReference type="SUPFAM" id="SSF53448">
    <property type="entry name" value="Nucleotide-diphospho-sugar transferases"/>
    <property type="match status" value="1"/>
</dbReference>
<feature type="site" description="Positions ribitol 5-phosphate for the nucleophilic attack" evidence="4">
    <location>
        <position position="161"/>
    </location>
</feature>